<dbReference type="InterPro" id="IPR036866">
    <property type="entry name" value="RibonucZ/Hydroxyglut_hydro"/>
</dbReference>
<dbReference type="PANTHER" id="PTHR43546">
    <property type="entry name" value="UPF0173 METAL-DEPENDENT HYDROLASE MJ1163-RELATED"/>
    <property type="match status" value="1"/>
</dbReference>
<accession>A0A5C6S784</accession>
<evidence type="ECO:0000313" key="4">
    <source>
        <dbReference type="EMBL" id="TXB70213.1"/>
    </source>
</evidence>
<dbReference type="HAMAP" id="MF_00457">
    <property type="entry name" value="UPF0173"/>
    <property type="match status" value="1"/>
</dbReference>
<dbReference type="Gene3D" id="3.60.15.10">
    <property type="entry name" value="Ribonuclease Z/Hydroxyacylglutathione hydrolase-like"/>
    <property type="match status" value="1"/>
</dbReference>
<sequence>MKLTFYGHAAFGLETMGKHVLIDPFISPNGKAGHIDVNTLPADYILLTHGHQDHVADAEAIAKRTGATLVSNFEIVSWYESKGVSGHPMNHGGKAKFDFGITKYVNAVHSSVLPDGTYGGNPGGFVIWNQEGCIYFAGDTALTMDMKLIPMTCPQLDIAILPIGDNFTMGYEDALLACDFISCDRVVGCHYDTFGYIEIDQEAAIKAFEARGKELILLSVGETLKL</sequence>
<dbReference type="Proteomes" id="UP000321580">
    <property type="component" value="Unassembled WGS sequence"/>
</dbReference>
<gene>
    <name evidence="4" type="ORF">FRY97_00470</name>
</gene>
<comment type="similarity">
    <text evidence="2">Belongs to the UPF0173 family.</text>
</comment>
<reference evidence="4 5" key="1">
    <citation type="submission" date="2019-08" db="EMBL/GenBank/DDBJ databases">
        <title>Genome of Phaeodactylibacter luteus.</title>
        <authorList>
            <person name="Bowman J.P."/>
        </authorList>
    </citation>
    <scope>NUCLEOTIDE SEQUENCE [LARGE SCALE GENOMIC DNA]</scope>
    <source>
        <strain evidence="4 5">KCTC 42180</strain>
    </source>
</reference>
<keyword evidence="5" id="KW-1185">Reference proteome</keyword>
<dbReference type="EMBL" id="VOOR01000001">
    <property type="protein sequence ID" value="TXB70213.1"/>
    <property type="molecule type" value="Genomic_DNA"/>
</dbReference>
<proteinExistence type="inferred from homology"/>
<dbReference type="GO" id="GO:0016787">
    <property type="term" value="F:hydrolase activity"/>
    <property type="evidence" value="ECO:0007669"/>
    <property type="project" value="UniProtKB-UniRule"/>
</dbReference>
<keyword evidence="1 2" id="KW-0378">Hydrolase</keyword>
<dbReference type="SUPFAM" id="SSF56281">
    <property type="entry name" value="Metallo-hydrolase/oxidoreductase"/>
    <property type="match status" value="1"/>
</dbReference>
<protein>
    <recommendedName>
        <fullName evidence="2">UPF0173 metal-dependent hydrolase FRY97_00470</fullName>
    </recommendedName>
</protein>
<dbReference type="InterPro" id="IPR050114">
    <property type="entry name" value="UPF0173_UPF0282_UlaG_hydrolase"/>
</dbReference>
<feature type="domain" description="Metallo-beta-lactamase" evidence="3">
    <location>
        <begin position="7"/>
        <end position="190"/>
    </location>
</feature>
<organism evidence="4 5">
    <name type="scientific">Phaeodactylibacter luteus</name>
    <dbReference type="NCBI Taxonomy" id="1564516"/>
    <lineage>
        <taxon>Bacteria</taxon>
        <taxon>Pseudomonadati</taxon>
        <taxon>Bacteroidota</taxon>
        <taxon>Saprospiria</taxon>
        <taxon>Saprospirales</taxon>
        <taxon>Haliscomenobacteraceae</taxon>
        <taxon>Phaeodactylibacter</taxon>
    </lineage>
</organism>
<dbReference type="AlphaFoldDB" id="A0A5C6S784"/>
<evidence type="ECO:0000313" key="5">
    <source>
        <dbReference type="Proteomes" id="UP000321580"/>
    </source>
</evidence>
<dbReference type="InterPro" id="IPR022877">
    <property type="entry name" value="UPF0173"/>
</dbReference>
<evidence type="ECO:0000256" key="1">
    <source>
        <dbReference type="ARBA" id="ARBA00022801"/>
    </source>
</evidence>
<dbReference type="InterPro" id="IPR001279">
    <property type="entry name" value="Metallo-B-lactamas"/>
</dbReference>
<dbReference type="OrthoDB" id="9789133at2"/>
<evidence type="ECO:0000256" key="2">
    <source>
        <dbReference type="HAMAP-Rule" id="MF_00457"/>
    </source>
</evidence>
<evidence type="ECO:0000259" key="3">
    <source>
        <dbReference type="SMART" id="SM00849"/>
    </source>
</evidence>
<comment type="caution">
    <text evidence="4">The sequence shown here is derived from an EMBL/GenBank/DDBJ whole genome shotgun (WGS) entry which is preliminary data.</text>
</comment>
<dbReference type="SMART" id="SM00849">
    <property type="entry name" value="Lactamase_B"/>
    <property type="match status" value="1"/>
</dbReference>
<dbReference type="Pfam" id="PF13483">
    <property type="entry name" value="Lactamase_B_3"/>
    <property type="match status" value="1"/>
</dbReference>
<dbReference type="RefSeq" id="WP_147165445.1">
    <property type="nucleotide sequence ID" value="NZ_VOOR01000001.1"/>
</dbReference>
<name>A0A5C6S784_9BACT</name>
<dbReference type="PANTHER" id="PTHR43546:SF3">
    <property type="entry name" value="UPF0173 METAL-DEPENDENT HYDROLASE MJ1163"/>
    <property type="match status" value="1"/>
</dbReference>
<dbReference type="NCBIfam" id="NF001911">
    <property type="entry name" value="PRK00685.1"/>
    <property type="match status" value="1"/>
</dbReference>